<evidence type="ECO:0000256" key="4">
    <source>
        <dbReference type="ARBA" id="ARBA00022737"/>
    </source>
</evidence>
<comment type="subunit">
    <text evidence="8">Associates with the 50S ribosomal subunit.</text>
</comment>
<dbReference type="GO" id="GO:0042254">
    <property type="term" value="P:ribosome biogenesis"/>
    <property type="evidence" value="ECO:0007669"/>
    <property type="project" value="UniProtKB-KW"/>
</dbReference>
<feature type="binding site" evidence="8">
    <location>
        <begin position="205"/>
        <end position="212"/>
    </location>
    <ligand>
        <name>GTP</name>
        <dbReference type="ChEBI" id="CHEBI:37565"/>
        <label>2</label>
    </ligand>
</feature>
<dbReference type="InterPro" id="IPR015946">
    <property type="entry name" value="KH_dom-like_a/b"/>
</dbReference>
<evidence type="ECO:0000256" key="7">
    <source>
        <dbReference type="ARBA" id="ARBA00032345"/>
    </source>
</evidence>
<feature type="binding site" evidence="8">
    <location>
        <begin position="317"/>
        <end position="320"/>
    </location>
    <ligand>
        <name>GTP</name>
        <dbReference type="ChEBI" id="CHEBI:37565"/>
        <label>2</label>
    </ligand>
</feature>
<comment type="similarity">
    <text evidence="1 8 9 10">Belongs to the TRAFAC class TrmE-Era-EngA-EngB-Septin-like GTPase superfamily. EngA (Der) GTPase family.</text>
</comment>
<sequence length="487" mass="55788">MKPVIALVGHFNVGKSTLFNRLTHTFDALVSDIPGSTRDRKYGFMQLSGIEFIIVDTGGINDIKSGVESCITSQSLIAAKEADIILFIVDAITGLINDDQKIAKYLHSYKKLTFVVVNKINGLDINSTIFDFYSLGFNNICVIDAYNGYGISNLLKKIFSSWNNYSNYITNKIYVSSTDDKKINYLVKTKKSQLIDLPIKLAIVGRPNVGKSTLINSILGENRVIVHNTPGTTLDSIYMSIKYLDYNYILIDTAGVRKRSNINQTIEKNSILRTLKAIDYSNVVILMIDAHEDITQQDYYLLNFIIYKGRSLVIVINKWDSLSIKIRHEIKEKIKLRLRFVNFARVHFISALYNIGLEDLFKSINETYNYSTKYINTSLLTNIMHAAAKNCKPPLAQGRYSIKMKYAHIGSYNPITVVIHGNRIKYLPDNYKRYLATFFRKSMNIIGSLIYIQLKEGENPYIKNHNILTKQQQRKRKRTIKYVKNMH</sequence>
<accession>A0A2P5T2V6</accession>
<dbReference type="Pfam" id="PF01926">
    <property type="entry name" value="MMR_HSR1"/>
    <property type="match status" value="2"/>
</dbReference>
<dbReference type="CDD" id="cd01895">
    <property type="entry name" value="EngA2"/>
    <property type="match status" value="1"/>
</dbReference>
<keyword evidence="4 10" id="KW-0677">Repeat</keyword>
<dbReference type="Proteomes" id="UP000295937">
    <property type="component" value="Unassembled WGS sequence"/>
</dbReference>
<dbReference type="PANTHER" id="PTHR43834">
    <property type="entry name" value="GTPASE DER"/>
    <property type="match status" value="1"/>
</dbReference>
<dbReference type="PIRSF" id="PIRSF006485">
    <property type="entry name" value="GTP-binding_EngA"/>
    <property type="match status" value="1"/>
</dbReference>
<dbReference type="NCBIfam" id="TIGR03594">
    <property type="entry name" value="GTPase_EngA"/>
    <property type="match status" value="1"/>
</dbReference>
<dbReference type="Gene3D" id="3.30.300.20">
    <property type="match status" value="1"/>
</dbReference>
<gene>
    <name evidence="8 12" type="primary">der</name>
    <name evidence="12" type="ORF">CRV09_01310</name>
</gene>
<evidence type="ECO:0000256" key="2">
    <source>
        <dbReference type="ARBA" id="ARBA00020953"/>
    </source>
</evidence>
<dbReference type="OrthoDB" id="9805918at2"/>
<dbReference type="InterPro" id="IPR031166">
    <property type="entry name" value="G_ENGA"/>
</dbReference>
<dbReference type="NCBIfam" id="TIGR00231">
    <property type="entry name" value="small_GTP"/>
    <property type="match status" value="2"/>
</dbReference>
<evidence type="ECO:0000313" key="12">
    <source>
        <dbReference type="EMBL" id="PPI88921.1"/>
    </source>
</evidence>
<keyword evidence="5 8" id="KW-0547">Nucleotide-binding</keyword>
<dbReference type="PROSITE" id="PS51712">
    <property type="entry name" value="G_ENGA"/>
    <property type="match status" value="1"/>
</dbReference>
<keyword evidence="6 8" id="KW-0342">GTP-binding</keyword>
<dbReference type="InterPro" id="IPR032859">
    <property type="entry name" value="KH_dom-like"/>
</dbReference>
<dbReference type="InterPro" id="IPR006073">
    <property type="entry name" value="GTP-bd"/>
</dbReference>
<reference evidence="12 13" key="1">
    <citation type="journal article" date="2018" name="Genome Biol. Evol.">
        <title>Cladogenesis and Genomic Streamlining in Extracellular Endosymbionts of Tropical Stink Bugs.</title>
        <authorList>
            <person name="Otero-Bravo A."/>
            <person name="Goffredi S."/>
            <person name="Sabree Z.L."/>
        </authorList>
    </citation>
    <scope>NUCLEOTIDE SEQUENCE [LARGE SCALE GENOMIC DNA]</scope>
    <source>
        <strain evidence="12 13">SoEO</strain>
    </source>
</reference>
<feature type="binding site" evidence="8">
    <location>
        <begin position="56"/>
        <end position="60"/>
    </location>
    <ligand>
        <name>GTP</name>
        <dbReference type="ChEBI" id="CHEBI:37565"/>
        <label>1</label>
    </ligand>
</feature>
<evidence type="ECO:0000256" key="10">
    <source>
        <dbReference type="RuleBase" id="RU004481"/>
    </source>
</evidence>
<dbReference type="PANTHER" id="PTHR43834:SF6">
    <property type="entry name" value="GTPASE DER"/>
    <property type="match status" value="1"/>
</dbReference>
<dbReference type="RefSeq" id="WP_136132348.1">
    <property type="nucleotide sequence ID" value="NZ_PDKR01000001.1"/>
</dbReference>
<name>A0A2P5T2V6_9GAMM</name>
<dbReference type="HAMAP" id="MF_00195">
    <property type="entry name" value="GTPase_Der"/>
    <property type="match status" value="1"/>
</dbReference>
<organism evidence="12 13">
    <name type="scientific">Candidatus Pantoea edessiphila</name>
    <dbReference type="NCBI Taxonomy" id="2044610"/>
    <lineage>
        <taxon>Bacteria</taxon>
        <taxon>Pseudomonadati</taxon>
        <taxon>Pseudomonadota</taxon>
        <taxon>Gammaproteobacteria</taxon>
        <taxon>Enterobacterales</taxon>
        <taxon>Erwiniaceae</taxon>
        <taxon>Pantoea</taxon>
    </lineage>
</organism>
<protein>
    <recommendedName>
        <fullName evidence="2 8">GTPase Der</fullName>
    </recommendedName>
    <alternativeName>
        <fullName evidence="7 8">GTP-binding protein EngA</fullName>
    </alternativeName>
</protein>
<evidence type="ECO:0000256" key="3">
    <source>
        <dbReference type="ARBA" id="ARBA00022517"/>
    </source>
</evidence>
<feature type="binding site" evidence="8">
    <location>
        <begin position="9"/>
        <end position="16"/>
    </location>
    <ligand>
        <name>GTP</name>
        <dbReference type="ChEBI" id="CHEBI:37565"/>
        <label>1</label>
    </ligand>
</feature>
<dbReference type="InterPro" id="IPR016484">
    <property type="entry name" value="GTPase_Der"/>
</dbReference>
<keyword evidence="3 8" id="KW-0690">Ribosome biogenesis</keyword>
<evidence type="ECO:0000259" key="11">
    <source>
        <dbReference type="PROSITE" id="PS51712"/>
    </source>
</evidence>
<dbReference type="InterPro" id="IPR005225">
    <property type="entry name" value="Small_GTP-bd"/>
</dbReference>
<dbReference type="EMBL" id="PDKR01000001">
    <property type="protein sequence ID" value="PPI88921.1"/>
    <property type="molecule type" value="Genomic_DNA"/>
</dbReference>
<dbReference type="GO" id="GO:0005525">
    <property type="term" value="F:GTP binding"/>
    <property type="evidence" value="ECO:0007669"/>
    <property type="project" value="UniProtKB-UniRule"/>
</dbReference>
<dbReference type="InterPro" id="IPR027417">
    <property type="entry name" value="P-loop_NTPase"/>
</dbReference>
<dbReference type="AlphaFoldDB" id="A0A2P5T2V6"/>
<evidence type="ECO:0000256" key="9">
    <source>
        <dbReference type="PROSITE-ProRule" id="PRU01049"/>
    </source>
</evidence>
<dbReference type="PRINTS" id="PR00326">
    <property type="entry name" value="GTP1OBG"/>
</dbReference>
<comment type="function">
    <text evidence="8 10">GTPase that plays an essential role in the late steps of ribosome biogenesis.</text>
</comment>
<proteinExistence type="inferred from homology"/>
<dbReference type="FunFam" id="3.40.50.300:FF:000040">
    <property type="entry name" value="GTPase Der"/>
    <property type="match status" value="1"/>
</dbReference>
<evidence type="ECO:0000313" key="13">
    <source>
        <dbReference type="Proteomes" id="UP000295937"/>
    </source>
</evidence>
<dbReference type="GO" id="GO:0043022">
    <property type="term" value="F:ribosome binding"/>
    <property type="evidence" value="ECO:0007669"/>
    <property type="project" value="TreeGrafter"/>
</dbReference>
<feature type="binding site" evidence="8">
    <location>
        <begin position="252"/>
        <end position="256"/>
    </location>
    <ligand>
        <name>GTP</name>
        <dbReference type="ChEBI" id="CHEBI:37565"/>
        <label>2</label>
    </ligand>
</feature>
<comment type="caution">
    <text evidence="12">The sequence shown here is derived from an EMBL/GenBank/DDBJ whole genome shotgun (WGS) entry which is preliminary data.</text>
</comment>
<evidence type="ECO:0000256" key="8">
    <source>
        <dbReference type="HAMAP-Rule" id="MF_00195"/>
    </source>
</evidence>
<evidence type="ECO:0000256" key="1">
    <source>
        <dbReference type="ARBA" id="ARBA00008279"/>
    </source>
</evidence>
<dbReference type="SUPFAM" id="SSF52540">
    <property type="entry name" value="P-loop containing nucleoside triphosphate hydrolases"/>
    <property type="match status" value="2"/>
</dbReference>
<comment type="caution">
    <text evidence="8">Lacks conserved residue(s) required for the propagation of feature annotation.</text>
</comment>
<evidence type="ECO:0000256" key="6">
    <source>
        <dbReference type="ARBA" id="ARBA00023134"/>
    </source>
</evidence>
<dbReference type="Gene3D" id="3.40.50.300">
    <property type="entry name" value="P-loop containing nucleotide triphosphate hydrolases"/>
    <property type="match status" value="2"/>
</dbReference>
<dbReference type="Pfam" id="PF14714">
    <property type="entry name" value="KH_dom-like"/>
    <property type="match status" value="1"/>
</dbReference>
<dbReference type="CDD" id="cd01894">
    <property type="entry name" value="EngA1"/>
    <property type="match status" value="1"/>
</dbReference>
<evidence type="ECO:0000256" key="5">
    <source>
        <dbReference type="ARBA" id="ARBA00022741"/>
    </source>
</evidence>
<feature type="domain" description="EngA-type G" evidence="11">
    <location>
        <begin position="199"/>
        <end position="372"/>
    </location>
</feature>